<dbReference type="Proteomes" id="UP000823388">
    <property type="component" value="Chromosome 1K"/>
</dbReference>
<dbReference type="Gene3D" id="3.40.50.300">
    <property type="entry name" value="P-loop containing nucleotide triphosphate hydrolases"/>
    <property type="match status" value="2"/>
</dbReference>
<dbReference type="PRINTS" id="PR00300">
    <property type="entry name" value="CLPPROTEASEA"/>
</dbReference>
<feature type="domain" description="AAA+ ATPase" evidence="4">
    <location>
        <begin position="348"/>
        <end position="504"/>
    </location>
</feature>
<dbReference type="PANTHER" id="PTHR11638:SF174">
    <property type="entry name" value="AAA+ ATPASE DOMAIN-CONTAINING PROTEIN"/>
    <property type="match status" value="1"/>
</dbReference>
<evidence type="ECO:0000313" key="7">
    <source>
        <dbReference type="Proteomes" id="UP000823388"/>
    </source>
</evidence>
<keyword evidence="1" id="KW-0547">Nucleotide-binding</keyword>
<comment type="caution">
    <text evidence="6">The sequence shown here is derived from an EMBL/GenBank/DDBJ whole genome shotgun (WGS) entry which is preliminary data.</text>
</comment>
<evidence type="ECO:0000256" key="1">
    <source>
        <dbReference type="ARBA" id="ARBA00022741"/>
    </source>
</evidence>
<name>A0A8T0XNU7_PANVG</name>
<keyword evidence="7" id="KW-1185">Reference proteome</keyword>
<dbReference type="InterPro" id="IPR027417">
    <property type="entry name" value="P-loop_NTPase"/>
</dbReference>
<organism evidence="6 7">
    <name type="scientific">Panicum virgatum</name>
    <name type="common">Blackwell switchgrass</name>
    <dbReference type="NCBI Taxonomy" id="38727"/>
    <lineage>
        <taxon>Eukaryota</taxon>
        <taxon>Viridiplantae</taxon>
        <taxon>Streptophyta</taxon>
        <taxon>Embryophyta</taxon>
        <taxon>Tracheophyta</taxon>
        <taxon>Spermatophyta</taxon>
        <taxon>Magnoliopsida</taxon>
        <taxon>Liliopsida</taxon>
        <taxon>Poales</taxon>
        <taxon>Poaceae</taxon>
        <taxon>PACMAD clade</taxon>
        <taxon>Panicoideae</taxon>
        <taxon>Panicodae</taxon>
        <taxon>Paniceae</taxon>
        <taxon>Panicinae</taxon>
        <taxon>Panicum</taxon>
        <taxon>Panicum sect. Hiantes</taxon>
    </lineage>
</organism>
<protein>
    <submittedName>
        <fullName evidence="6">Uncharacterized protein</fullName>
    </submittedName>
</protein>
<evidence type="ECO:0000259" key="4">
    <source>
        <dbReference type="SMART" id="SM00382"/>
    </source>
</evidence>
<dbReference type="AlphaFoldDB" id="A0A8T0XNU7"/>
<keyword evidence="3" id="KW-0143">Chaperone</keyword>
<evidence type="ECO:0000256" key="2">
    <source>
        <dbReference type="ARBA" id="ARBA00022840"/>
    </source>
</evidence>
<dbReference type="InterPro" id="IPR003959">
    <property type="entry name" value="ATPase_AAA_core"/>
</dbReference>
<dbReference type="CDD" id="cd19499">
    <property type="entry name" value="RecA-like_ClpB_Hsp104-like"/>
    <property type="match status" value="1"/>
</dbReference>
<dbReference type="SMART" id="SM01086">
    <property type="entry name" value="ClpB_D2-small"/>
    <property type="match status" value="1"/>
</dbReference>
<feature type="domain" description="Clp ATPase C-terminal" evidence="5">
    <location>
        <begin position="518"/>
        <end position="609"/>
    </location>
</feature>
<keyword evidence="2" id="KW-0067">ATP-binding</keyword>
<dbReference type="GO" id="GO:0005737">
    <property type="term" value="C:cytoplasm"/>
    <property type="evidence" value="ECO:0007669"/>
    <property type="project" value="TreeGrafter"/>
</dbReference>
<dbReference type="Gene3D" id="1.10.8.60">
    <property type="match status" value="1"/>
</dbReference>
<evidence type="ECO:0000313" key="6">
    <source>
        <dbReference type="EMBL" id="KAG2658894.1"/>
    </source>
</evidence>
<dbReference type="InterPro" id="IPR001270">
    <property type="entry name" value="ClpA/B"/>
</dbReference>
<dbReference type="Pfam" id="PF17871">
    <property type="entry name" value="AAA_lid_9"/>
    <property type="match status" value="1"/>
</dbReference>
<dbReference type="SUPFAM" id="SSF52540">
    <property type="entry name" value="P-loop containing nucleoside triphosphate hydrolases"/>
    <property type="match status" value="1"/>
</dbReference>
<dbReference type="InterPro" id="IPR003593">
    <property type="entry name" value="AAA+_ATPase"/>
</dbReference>
<dbReference type="Pfam" id="PF07724">
    <property type="entry name" value="AAA_2"/>
    <property type="match status" value="1"/>
</dbReference>
<dbReference type="GO" id="GO:0016887">
    <property type="term" value="F:ATP hydrolysis activity"/>
    <property type="evidence" value="ECO:0007669"/>
    <property type="project" value="InterPro"/>
</dbReference>
<gene>
    <name evidence="6" type="ORF">PVAP13_1KG322400</name>
</gene>
<dbReference type="InterPro" id="IPR050130">
    <property type="entry name" value="ClpA_ClpB"/>
</dbReference>
<dbReference type="FunFam" id="3.40.50.300:FF:000025">
    <property type="entry name" value="ATP-dependent Clp protease subunit"/>
    <property type="match status" value="1"/>
</dbReference>
<dbReference type="GO" id="GO:0034605">
    <property type="term" value="P:cellular response to heat"/>
    <property type="evidence" value="ECO:0007669"/>
    <property type="project" value="TreeGrafter"/>
</dbReference>
<dbReference type="SMART" id="SM00382">
    <property type="entry name" value="AAA"/>
    <property type="match status" value="1"/>
</dbReference>
<sequence length="685" mass="75200">MYNAQSHLKASRRRRWTVYSDDDDNDGAMDIDNMDMGGGFVPRRPDDPSAAAGRLPARRRKVRANIMFGPRARYGSDFLGLARVKREHGPYDGIYSQYSTYRAAAANADPFDFDGERCPYRKVSILPVKRSHAASTSAAAAANPTRHASLDATRVVDAVVAAAPAAASAADAPLNAAPPAAGTIAHPAAASAPISGPRIVLVPPEPEVGHPAPAATSVMPRASPYQRLAARRSTLLRGRQFPDKAIDLIDEACATARMQTDNILKGSSTQHVSENSTKEAIVSPDQVAEVVCRWTGIHVNTLDQDEKQKLMCLADRLRERVVGQEAAVNLVAQAVLRSRAGLDQPGQPISSFLFLGSTGVGKTELAKALAEQLFDSEKMLIRFDMNEFVDSHSVLRLIGAPPSYHGHEDGGQLTEKVRQRPYSVILFDEIEKADKAVLNVFLQLLDDGVLTDGKGRTVDFKNTIIIMTSNLGAEYLMEAMAGEKSMEAAQDFVVEQVQKHFRPEFLNRLSELVIFEPLSQDKLREVAKVQMKGIIARAADKGITLSASDAALDVVLSESHNPLYVARPIRRWLQKNVTTKLSEMLFRGEIDVDTTVIIKASEDKKNLKYEVVKNLSERQAHRRDKMPLVETPCDSESDDDVEIIAPYIKKMKGVEIFAPYLKKMKGIAMPSSIIPREVIATFYFG</sequence>
<evidence type="ECO:0000256" key="3">
    <source>
        <dbReference type="ARBA" id="ARBA00023186"/>
    </source>
</evidence>
<dbReference type="InterPro" id="IPR019489">
    <property type="entry name" value="Clp_ATPase_C"/>
</dbReference>
<evidence type="ECO:0000259" key="5">
    <source>
        <dbReference type="SMART" id="SM01086"/>
    </source>
</evidence>
<accession>A0A8T0XNU7</accession>
<dbReference type="InterPro" id="IPR041546">
    <property type="entry name" value="ClpA/ClpB_AAA_lid"/>
</dbReference>
<reference evidence="6" key="1">
    <citation type="submission" date="2020-05" db="EMBL/GenBank/DDBJ databases">
        <title>WGS assembly of Panicum virgatum.</title>
        <authorList>
            <person name="Lovell J.T."/>
            <person name="Jenkins J."/>
            <person name="Shu S."/>
            <person name="Juenger T.E."/>
            <person name="Schmutz J."/>
        </authorList>
    </citation>
    <scope>NUCLEOTIDE SEQUENCE</scope>
    <source>
        <strain evidence="6">AP13</strain>
    </source>
</reference>
<dbReference type="EMBL" id="CM029037">
    <property type="protein sequence ID" value="KAG2658894.1"/>
    <property type="molecule type" value="Genomic_DNA"/>
</dbReference>
<dbReference type="Pfam" id="PF10431">
    <property type="entry name" value="ClpB_D2-small"/>
    <property type="match status" value="1"/>
</dbReference>
<dbReference type="GO" id="GO:0005524">
    <property type="term" value="F:ATP binding"/>
    <property type="evidence" value="ECO:0007669"/>
    <property type="project" value="UniProtKB-KW"/>
</dbReference>
<proteinExistence type="predicted"/>
<dbReference type="PANTHER" id="PTHR11638">
    <property type="entry name" value="ATP-DEPENDENT CLP PROTEASE"/>
    <property type="match status" value="1"/>
</dbReference>